<sequence length="121" mass="13561">MSAFLHRDRIEYCYNETIQEPFDDLTNRMLENTALSNSVPMEFLIPPFLTAIAHFLNKSEICPWGSWTQPSIIYSATVGFTGTNKTAAIDAIRNAISDVESANGICDLQSRVNQCKCQQPI</sequence>
<gene>
    <name evidence="1" type="ORF">CGI_10016422</name>
</gene>
<proteinExistence type="predicted"/>
<dbReference type="EMBL" id="JH816162">
    <property type="protein sequence ID" value="EKC28919.1"/>
    <property type="molecule type" value="Genomic_DNA"/>
</dbReference>
<reference evidence="1" key="1">
    <citation type="journal article" date="2012" name="Nature">
        <title>The oyster genome reveals stress adaptation and complexity of shell formation.</title>
        <authorList>
            <person name="Zhang G."/>
            <person name="Fang X."/>
            <person name="Guo X."/>
            <person name="Li L."/>
            <person name="Luo R."/>
            <person name="Xu F."/>
            <person name="Yang P."/>
            <person name="Zhang L."/>
            <person name="Wang X."/>
            <person name="Qi H."/>
            <person name="Xiong Z."/>
            <person name="Que H."/>
            <person name="Xie Y."/>
            <person name="Holland P.W."/>
            <person name="Paps J."/>
            <person name="Zhu Y."/>
            <person name="Wu F."/>
            <person name="Chen Y."/>
            <person name="Wang J."/>
            <person name="Peng C."/>
            <person name="Meng J."/>
            <person name="Yang L."/>
            <person name="Liu J."/>
            <person name="Wen B."/>
            <person name="Zhang N."/>
            <person name="Huang Z."/>
            <person name="Zhu Q."/>
            <person name="Feng Y."/>
            <person name="Mount A."/>
            <person name="Hedgecock D."/>
            <person name="Xu Z."/>
            <person name="Liu Y."/>
            <person name="Domazet-Loso T."/>
            <person name="Du Y."/>
            <person name="Sun X."/>
            <person name="Zhang S."/>
            <person name="Liu B."/>
            <person name="Cheng P."/>
            <person name="Jiang X."/>
            <person name="Li J."/>
            <person name="Fan D."/>
            <person name="Wang W."/>
            <person name="Fu W."/>
            <person name="Wang T."/>
            <person name="Wang B."/>
            <person name="Zhang J."/>
            <person name="Peng Z."/>
            <person name="Li Y."/>
            <person name="Li N."/>
            <person name="Wang J."/>
            <person name="Chen M."/>
            <person name="He Y."/>
            <person name="Tan F."/>
            <person name="Song X."/>
            <person name="Zheng Q."/>
            <person name="Huang R."/>
            <person name="Yang H."/>
            <person name="Du X."/>
            <person name="Chen L."/>
            <person name="Yang M."/>
            <person name="Gaffney P.M."/>
            <person name="Wang S."/>
            <person name="Luo L."/>
            <person name="She Z."/>
            <person name="Ming Y."/>
            <person name="Huang W."/>
            <person name="Zhang S."/>
            <person name="Huang B."/>
            <person name="Zhang Y."/>
            <person name="Qu T."/>
            <person name="Ni P."/>
            <person name="Miao G."/>
            <person name="Wang J."/>
            <person name="Wang Q."/>
            <person name="Steinberg C.E."/>
            <person name="Wang H."/>
            <person name="Li N."/>
            <person name="Qian L."/>
            <person name="Zhang G."/>
            <person name="Li Y."/>
            <person name="Yang H."/>
            <person name="Liu X."/>
            <person name="Wang J."/>
            <person name="Yin Y."/>
            <person name="Wang J."/>
        </authorList>
    </citation>
    <scope>NUCLEOTIDE SEQUENCE [LARGE SCALE GENOMIC DNA]</scope>
    <source>
        <strain evidence="1">05x7-T-G4-1.051#20</strain>
    </source>
</reference>
<dbReference type="InParanoid" id="K1QCR5"/>
<dbReference type="HOGENOM" id="CLU_2040294_0_0_1"/>
<dbReference type="AlphaFoldDB" id="K1QCR5"/>
<organism evidence="1">
    <name type="scientific">Magallana gigas</name>
    <name type="common">Pacific oyster</name>
    <name type="synonym">Crassostrea gigas</name>
    <dbReference type="NCBI Taxonomy" id="29159"/>
    <lineage>
        <taxon>Eukaryota</taxon>
        <taxon>Metazoa</taxon>
        <taxon>Spiralia</taxon>
        <taxon>Lophotrochozoa</taxon>
        <taxon>Mollusca</taxon>
        <taxon>Bivalvia</taxon>
        <taxon>Autobranchia</taxon>
        <taxon>Pteriomorphia</taxon>
        <taxon>Ostreida</taxon>
        <taxon>Ostreoidea</taxon>
        <taxon>Ostreidae</taxon>
        <taxon>Magallana</taxon>
    </lineage>
</organism>
<evidence type="ECO:0000313" key="1">
    <source>
        <dbReference type="EMBL" id="EKC28919.1"/>
    </source>
</evidence>
<name>K1QCR5_MAGGI</name>
<protein>
    <submittedName>
        <fullName evidence="1">Uncharacterized protein</fullName>
    </submittedName>
</protein>
<accession>K1QCR5</accession>